<feature type="region of interest" description="Disordered" evidence="1">
    <location>
        <begin position="1696"/>
        <end position="1719"/>
    </location>
</feature>
<feature type="region of interest" description="Disordered" evidence="1">
    <location>
        <begin position="5771"/>
        <end position="5797"/>
    </location>
</feature>
<gene>
    <name evidence="4" type="ORF">mRhiFer1_002239</name>
</gene>
<feature type="domain" description="Coiled-coil" evidence="3">
    <location>
        <begin position="5529"/>
        <end position="5624"/>
    </location>
</feature>
<evidence type="ECO:0000259" key="3">
    <source>
        <dbReference type="Pfam" id="PF15804"/>
    </source>
</evidence>
<proteinExistence type="predicted"/>
<feature type="compositionally biased region" description="Polar residues" evidence="1">
    <location>
        <begin position="6189"/>
        <end position="6214"/>
    </location>
</feature>
<feature type="compositionally biased region" description="Basic residues" evidence="1">
    <location>
        <begin position="6895"/>
        <end position="6904"/>
    </location>
</feature>
<feature type="domain" description="Coiled-coil" evidence="3">
    <location>
        <begin position="4728"/>
        <end position="4859"/>
    </location>
</feature>
<feature type="compositionally biased region" description="Low complexity" evidence="1">
    <location>
        <begin position="484"/>
        <end position="495"/>
    </location>
</feature>
<feature type="domain" description="Coiled-coil" evidence="3">
    <location>
        <begin position="4488"/>
        <end position="4666"/>
    </location>
</feature>
<feature type="domain" description="Coiled-coil" evidence="3">
    <location>
        <begin position="4914"/>
        <end position="5032"/>
    </location>
</feature>
<dbReference type="EMBL" id="JACAGC010000003">
    <property type="protein sequence ID" value="KAF6376009.1"/>
    <property type="molecule type" value="Genomic_DNA"/>
</dbReference>
<name>A0A7J7ZPJ2_RHIFE</name>
<feature type="region of interest" description="Disordered" evidence="1">
    <location>
        <begin position="336"/>
        <end position="362"/>
    </location>
</feature>
<feature type="region of interest" description="Disordered" evidence="1">
    <location>
        <begin position="468"/>
        <end position="495"/>
    </location>
</feature>
<feature type="region of interest" description="Disordered" evidence="1">
    <location>
        <begin position="6968"/>
        <end position="6995"/>
    </location>
</feature>
<evidence type="ECO:0000313" key="5">
    <source>
        <dbReference type="Proteomes" id="UP000585614"/>
    </source>
</evidence>
<feature type="domain" description="Coiled-coil" evidence="3">
    <location>
        <begin position="5033"/>
        <end position="5230"/>
    </location>
</feature>
<sequence>MSKQFHLFKKAVRGEVEENIFFTLWDFLESWTSQNDWMAIFFIIFLGIIFEIILIKICTSFQKKPALPEKGSSDSQENDDSSLKSLTFDNWSIHSSSEERVDDFSERTIASSLTSEESEGNVEKRALPADEIICAGSSESKHQVCYFSESRTASSNGTSSSLSLFHSEIKKIILSHRGYPENENKIQFSSKNLFSIMKTNKNKSLMFSSDFNFPRTSGITMESEDLDVAPCPPAHLFLSGDQVKLLEENVKNQIPLKPNATLQSKILCSRSQGSLIQNQHSVRMDISAQIQDSFPGQSALQNQGFYETQFTSQAQQFVNHQDLINSQTNIEARHFAPPQDLRRKPFSSSTQDPFQTQDMDRSQHLVKVPCSVETRGSVKGLKCDKNPRDEIQYSVWSEDSNKINYSLQGKNTIFKNARFLVLTLSPNSVAEGMPQLKSTKPEGQKQIATSKLNQYSVYGSVSLSPAIKRQKNKRKALHNKSKFSLKGPSPKSKKTPTSWVFQITVCHNSKRRKLGCKYNSKKKELHPIEELECNTRSNIKNMEDKRISDAFHNATNTTISEPSDTEMHGELKAKTDTPRIIGLSHSVVKQKKLPDEKKIWNAKYIEKKCIFKKPQEHNREEEEQTLQEAVSQLSEDFRFSLQLKQKPKYIKFQIGQSSSGSRKTQNKEQELQPQTLSTQTILGTSPCPTMNPFQVEKAKQSRGRLTVRETEDLKNPLTVPENLPASEVFTETPEHGTSLGESPRKTLHDHIAEEKEDLKRLSPAVALRSFIIHILPLSYFKRQKIRKKISGTKSVLNPKCVNMKVKKPAILLMPYINRRGTPSHRKRLRGNLKILIKQMLPDKIMADVLLNVTCPHMSSLPHIRTHSRLNAENHNHTKLKQEKSQIEWEEKCSDSINKELIEDSGNTVEEAKLQEELRGDKETPPEAVLHDSWNLRLDAHPEMELNTEEEMHQPITSAETIMESLSSSIMDPSHVENMKKSLTTQTDLKCTEDSEIPPPTSEKSLIGDPLNQTRESDVSDTREMGYCFAETRAELSKDLPATFPQTFNCHMPGLTHSKVKEKRVRFTHIDCIERPKSLHIKTIKPSVSQLFNVTGHREKLESNFKTKFEKINQANGLVYEFLNALYSPMHSRLQVETNGFCHAHLKQGELTDEGRPRYVDKSSAFNNREAKVQDGEEVEQKPLLEAAPQRTRYLSGDGCQGKETHLDKPDPALNCLTQELQDQTCFTKTALQTDLQMGPREAEELQKTNKTENAITAPRGLKIPPPKAENSSFDKHLNMTTECGLPSGGNPKEQLDSYFVGKNSELPKDLQVTFLMSSDSVESFVSKSKRKKNTSRTSRKQIRVSRRTHCSRGEKPSTSHMLNDSQSKGLQCNLKKMKNPQQNKNVADAFLDIFHSKVPIFPYVKMSNRLSIETDMQKITRLGRMQLVQEKLPNARKVRCPDPIDVSSLSNSVKNGKEEEREREALPAPENSRDFMFHAYQENCDLVKSDEEMKQPESIYIQVQPQIRLIQTILDSAPCPILDHFQFGNVGNCASFSRPKSRKAKTDEIICSATECGVPSEANHPKEQAGDIEKKETVTFDCCMPACATSKRKRNFKQYLGMKTFVNPKCKILKAKKPSISYILNIKGGTSPSHRKELGFNLKTKMKEVHQDKKVADKMCSFMSIIHDSNMYNDIRREKDMVGEKRLSSKQVRQAISHEGSITSDNIKETNHQGEEEEENEQETLLKVVLPQSQHFIFYSDQRKELDLHKSENERSRKILFVTEQDIPQQMQPTDPVQVEEPTRSHQTQNGTIYTASSKLPIIKSKESLIGEVLIDTMKCSHPSDGSHMEELYSRGKEEKAEFKKDQRATILESLDVTTPDPSESKRQRKTFTCTALKSKMSPKCIIVKARKTPISKIFNIPGNACLKSLPSKTLKSQIIDFLIHIIYSVVLEDLTVERKAGLAQELPAMLLESLDLSTIALPASKRNNLKLIHKKNKMNLKHVTLKAKKAPISQTFNITKRATPIHGSQFECNFKTMMKQDQPVAHIILNAISSAMPVSLDRKVHSIVKGETDMPRKMRFSHELKARQQSPYGERAWCTDSSDKRDSISNSTKEVEVRGREALWNSQHFTFSAHKMKEPHFVKSDLELKSSARNKIRESHTTAQELQQQTLFTQSVLHSISCSILNLLPLEKLPKRTNPQKGLNATGSPKILSLMPRKSISESFIVTAKRGIPFEKSPRKEVGSSIPEGEIRLQKDFQARTLESFDFSMPVSSEFKGQGSAAQIHEPRPGQAKMASVLRTVNITRSSALSCGKEQDRILENTTEEIPLGMSNIFINTFLSSTSVSTAIKTHKKLKAKKGPLRKNNITQLKQDEGKRLNTYSSNKWSTSNNTSESRWQNEKEEECNEMLFKARLQFLNSIGSRKDQKMLIAEQEVQQKTLVSKNILELICSPLIPFQTKNVKKTISPQKDILHRIGEKIPCPKSRKATFDDLLINETTFDESPTRKLDVNSAVSLQPEEEKEYIKTIKYTVDQNIPPTKSGNSVLGDPCNKSCRRKMGGHIAKKHEALQRDLLTMSTKSVLSESKRQKKVLKFPERKNLTYFWSLKTPFPKAGKSETDLIQCDTLWDGNPRKKWDSPVSEKKAWNKNDLAITFLKPLDFSSLDSSEPESQSYTSEFVAKKHIMSPKHVTLKVRKPPNLHLLNITGYLTESHKKKKQDKFKYKMKERQLNESVGEPLFHATEGAKIPPPKLVSDKSSLDTTVRGALYNRTLHNNLDRHITEEMAGLGENLATTFWGPLDFTFPVLSDSESQINTVQLSKKKITPNPKCLTLKKKERPISQILKINRQFTTKHREKLRSNLQIKMKEMPQGKNVADTFPNAIYFTFNISDIKRQSRLETEIDRVSKFSPIQPIQMDLSIKGPEISPSLNAAGHSALSINKEQEQKIDIEKDKIELNADLKFRHASMPIQLHIKMEHSPNTCDIYEECSEKRNALNKATVREKQEYEKQVLFRTIPQYIQPFEFGADQMREPGPFKSEAPLINTVCPKDITSQKTDIDLIDQKAKIKAVEEFSPESVSFSKIHLLQIKTQKTKCKTANWQTMANPKILIPKAEKSLADVHSVNTIECDASLQQSEGMEVGGRGQPVLYNKQQEPRASGTIWSPASADTLMYPKIRKLKARAKAADVKNSVHTKQAKLKAKKPLDSQLPNTTGYGTQSNKKEMRCDINTQKKAFQQGKTVADLVLSTICDSGSIPSQIKGFVVVKGETSKPRKLIRIPPPLKLNKSLRRKMSSSQSTDKSVISRNIKTLKQCIREQKEKHQTVLLDLLSQCRDQSVISQQVEKEADRVKLADLEREVCLDPSSQKREINYTRFDIPKIRTHTEMEFLTAPRVKDRDEDIVECSVSFPWGREASEKTDNSLSSKGQNMFLTELDASQQKIRKEQEPLKQGSTSMRNLQSTACSIMESPHLENTGKVTEKDINRKNISHLLGREGLKETDVLQGQKFLCINLEVHQNMSTVKPDHGPESILDSVSGPNREPLHVKQAVNATRKENVSIPISLDVNPWKKEQLKLTDIPLKSSRQKMNFSKKTRAKELNSSNQNKENILVSISSCILHHLHIKQLKKEVSAEGISSTVLSPMVEKSSKEAGIPVDQPPCSEGINLHIRGRKEQEQESICKVLPTSISHSSLDILQIKSPRVKKALKVIDSPTYHTSNTEGKKEQPECMHQTFTKLASHSLKEIFQSKVPCKKKTLDEVVSTVDYTPSAEGTGSLITRKGEQQEICTCEALPKPASHSKSSLLQISTPVQQVKLDDTNMMHCEYLTSQAKEALKGMDDIVGYTQKSEKRQNLLSIEQKQQHLLIPCENFLGHMSYPQNDPWLLQHLMPQTKEALAEVGNVSSRTKGLDLFSKDQPNTVCAYGLECIVPSILPKQMKKQNTTLPLESCSKTIKYLNVSFPKGKKSSDRAQVVDLISNCSSSKLRIRKMEQSCKAYHKKVQKEVCLPGRFLYSPSIFMPLLPDSKIQKNSIKQRVKKDIICSKRRTLKLKKSVFPNILDITDCDTPGNRPELQCNIKEKMVNKTQRKGKPDLVVTNIYEFIPSLPHLKLNKLTVDGIIANNLKRTKQHMSQKKEKDRTKGVNMKGIMDLNVILKGKKSSLSHILNRKELPVQIKQESKVQIGKGKSDVKLTTLCTSLPSLSYPNLNSRIKVGKDKSGIPRSCLPQLELQASSNVRKMSFAESINRDSLSNVIEPKQYLPQKKREDRENIACVKDIMGVKCITFKGKKTTFKHMLHGKEPQWNNKEQEKMMQEDKSDLDVVQNKPYASIPSSPYLEWSPGIKEIYMRRITRFCFPSTLQELTDAVGTCEEPTDETLSSIKKAKYMPQKEEDRVEMALEEIRHPQRIALKVKQSPIAQELQLNIKEKEKKMQEDKDKQVGIQSKFCASVSFPPYSAVDTRIKGEAAMLIKTRSSFLQPKFQGSWDIGKIAYKKSIYGDISNSVKKAKEHIMQEKDERIKLAKIIPLKKRKSPISQEIQWDIKEQEKKIQKFQCKSSVVLTNTSISMPDASHLKLDTKIKKADYFTEVTRYSLPELSHQKSSDAGKREHTKSLGIISTDVKIGPDYEPQKGENGGKTVNMKNRLYCKGTTSKAKTLPLPHVLSTPKGCGPQIREVETNVKEKLGHIQERKSELDEVLTRLSLPQFKLNKGREGKEEKREITKPVLSCSRQKESSDADKLKYTVSPLNDVSSDSKRTQYMMQKEEDKAYAFEKDIMHPMCIALNSKKSPLFHILKTEELQVKIEGQVKGGQESNKETIVLLSEICPVTSLTQLKLDAIKEEEGEPVIIRNDVPCLELQQSLSSGQIASTKCVDSYVEKGKQQLPQEEKDRVQNRTKVDKDLLEITGLSPLQLQLPVSSGAGKIKYADSNEGISSCRVIIKVNQHMPCKEAKDRVQVEDGKGRIFPQITSRAEISPLTHLLGRKRLHLNLKEQGKDVPKGQGKPEVVLRKTSASLPFPSHLKQDTRMNGKEDTVGVTQSYFLALKSRDPSNSGKTTYTKSLDGHMLKEEDRLKIDIEDNIHPIHMDLKAKTLPLPHILNNTELQWKIKEQKRKVQEDKNKLVTNVKSICTSLTLPYLKFDATEEEGYMIRIPKLTLPQLQSKELSDAAKRAYAETTDGEISNNIKELKECVLQGEEKDREKKVDVNGIVDPSDMHSNVKKSSILLTYNLGDLQWKTKGQEGKVREVPCEPAGVVMTKTCTYTSSPLHLNVNTRIKEKSMATLTSSSVSPIHVQGLADSEEVVYVGPSMRDILINPQEEKQCMPQSKEEDGVETINLMFPKHQEKIQESKDDPGVLLTQSSTSLPSLSHIKSDKEILVDGEMLVLKRSVLQRISNAGESVHTEPISGDTMKDVQNKKQYMPQKEERDREEPVVVRGLTHTTARTLKSKKSSPSYTLHRTELHLKIGRQEQEKREGQGKPPSTMLRKVYVSKPPPTNIKLDKGTQVDEEGLGMKRPCLFPLRLSALSDAEKIENTEAIGGDVRKRKQYISQKEKMYEVDMRIRMQHKEARISPISHIFNTKEFMLNIKKLKEKVHKGNDEPCMVLTRTFLSIPSALPLYLDSGSKTDKDAPRVTGSACPQKNLQESLDTQKIAIRESVSGSKIIVETAGHTVPREKEGQWTSNFMISVQRRNETPQVKSEGDLSQLIVNSQHEDIYFTGFDTLGSGKKPECFFTGLEAQPEKYKTETFTTFLSCPTMDPTKIENLKIETEIMDNLNHKMCPPTLGSLPKEISKEIYVTLGTPVNSKGFSVSEEDDHQTLSKASPGSADSCKFDKPEKDVQCNDKMSKMFSSKALAPQIKGSLKKINIRKSNTCQNIEEQEIAMKKQAVQRAESGHITRLNSSLSLKFPLQNGKQKTPSEIGVHEQTTVYPGIQILPGIHTSLTEFDTIQGKKEQAVFIPEQEECILESLQKSPFLRWPFPPQSGELKEKNKTHTSTTVNAKQKKLEMEDGKLKIDTNIAVHLKEDKIEMHKHTTVNLEKEKIKMDTSNTVNLNVLSLKAKKSQVKTRVITEMANSCPIKQKHKKELEVSNAKQNIQPQKLFQRHILDSLYAYIPLSHKFEGRKGRLTIADLKRELCPTFLTMKSPKHPILQILGDTGHGTPSNRKKLEYDYNKPKKISLWSEGASGTFIRSLSISMMSPSQTEETIESEMNLKREKRICVSKFQEKSPNANKSTKRNNSSTVKKGDQNFTNRVPEDPYPFVVDQQQKQKLPRVKSEANPSSEITEKSLTPETEERVVPGHDISRIIKEPDWLMMEQEEKEPEPILTPTECPCISEDPKGNVDTHRKSTLSMSISPPGGETQLEIHLFDAMEYASLPKHRDQSEPMQNTTTQNVQQQKTFSGTVPIPPQVKNNEIKIVADSTNAESLLLLYEAIKNVFESQIKSMTQNKVYADILEKVKVHKSDDWKSPPFAWGPDTTYTTIHQKLQPKPILKCFSPKLKNKLANHLELKAREIKLNLIPDMAKQSFQKFNLYPKLAVSEDKSWRLYPRHKKMYFLSLEGIDTVNLNLKHKYQKDSPPISCMKTLIVNVSSGREENTTKLKSIKKLESGTSAMISANEMSLSHILQKYPVEEKDKLLIHFSVKTLEIQMKAFPRIVMESYAMANAQDRRKYLSKCIHFGVKVPKQKNRILLFFEEKPLHQIDLDLPYKNIHFCLGLPVESMSPKPNTLPKHILKLNTVAVCKEVDNSEESDSLSIDKELLEKHTSFKNQSPHENSSLIRKFLEPTLVCASDTGQHGRVKKNTTALSVLKSHVTPEKDKQCHIWFQETNTHESFDLKTRENVPSLVDSHSIQISEDFTDSQTFIESSADLEASSALEVHESEECMFLEATPYLSQESQNVLFELQKGIPLENIYKMKKLKTDLKPFYSEDSGSHHSRSCRKHSSVVTPPSYESSRSRKHRSSSKMRSPNWLCHSSLNTIEAPFVSSSNGEEKLSWITRNRKNYSSAPLTESNIKLHLRKSQDKPHRHPDSKKRKKAKFDLFTKNVHWDRDYSYTPSKEKCTRKKNMCSYESERADYFPSKRKSASQPHRDALNFHSERKQNQPFFYVCIPADSLEIIPKTIRWTIPQKTLKKRNFRVPLVAKISSSCNMWSSSRKMLGSLLEAFNPVHQN</sequence>
<feature type="region of interest" description="Disordered" evidence="1">
    <location>
        <begin position="6184"/>
        <end position="6258"/>
    </location>
</feature>
<feature type="region of interest" description="Disordered" evidence="1">
    <location>
        <begin position="6299"/>
        <end position="6321"/>
    </location>
</feature>
<feature type="domain" description="Coiled-coil" evidence="3">
    <location>
        <begin position="5307"/>
        <end position="5417"/>
    </location>
</feature>
<feature type="compositionally biased region" description="Polar residues" evidence="1">
    <location>
        <begin position="346"/>
        <end position="357"/>
    </location>
</feature>
<dbReference type="InterPro" id="IPR031624">
    <property type="entry name" value="CCDC168_N"/>
</dbReference>
<evidence type="ECO:0000313" key="4">
    <source>
        <dbReference type="EMBL" id="KAF6376009.1"/>
    </source>
</evidence>
<keyword evidence="2" id="KW-0472">Membrane</keyword>
<feature type="compositionally biased region" description="Basic and acidic residues" evidence="1">
    <location>
        <begin position="1455"/>
        <end position="1468"/>
    </location>
</feature>
<feature type="compositionally biased region" description="Polar residues" evidence="1">
    <location>
        <begin position="671"/>
        <end position="689"/>
    </location>
</feature>
<feature type="compositionally biased region" description="Polar residues" evidence="1">
    <location>
        <begin position="1358"/>
        <end position="1368"/>
    </location>
</feature>
<feature type="domain" description="Coiled-coil" evidence="3">
    <location>
        <begin position="1973"/>
        <end position="2010"/>
    </location>
</feature>
<feature type="domain" description="Coiled-coil" evidence="3">
    <location>
        <begin position="4356"/>
        <end position="4484"/>
    </location>
</feature>
<dbReference type="InterPro" id="IPR053366">
    <property type="entry name" value="LRR_transmembrane"/>
</dbReference>
<feature type="compositionally biased region" description="Polar residues" evidence="1">
    <location>
        <begin position="654"/>
        <end position="663"/>
    </location>
</feature>
<feature type="transmembrane region" description="Helical" evidence="2">
    <location>
        <begin position="37"/>
        <end position="55"/>
    </location>
</feature>
<feature type="compositionally biased region" description="Polar residues" evidence="1">
    <location>
        <begin position="3183"/>
        <end position="3194"/>
    </location>
</feature>
<comment type="caution">
    <text evidence="4">The sequence shown here is derived from an EMBL/GenBank/DDBJ whole genome shotgun (WGS) entry which is preliminary data.</text>
</comment>
<feature type="domain" description="Coiled-coil" evidence="3">
    <location>
        <begin position="4123"/>
        <end position="4246"/>
    </location>
</feature>
<evidence type="ECO:0000256" key="2">
    <source>
        <dbReference type="SAM" id="Phobius"/>
    </source>
</evidence>
<feature type="compositionally biased region" description="Basic residues" evidence="1">
    <location>
        <begin position="1327"/>
        <end position="1350"/>
    </location>
</feature>
<feature type="region of interest" description="Disordered" evidence="1">
    <location>
        <begin position="1323"/>
        <end position="1368"/>
    </location>
</feature>
<feature type="region of interest" description="Disordered" evidence="1">
    <location>
        <begin position="654"/>
        <end position="689"/>
    </location>
</feature>
<dbReference type="Pfam" id="PF15804">
    <property type="entry name" value="CCDC168_N"/>
    <property type="match status" value="15"/>
</dbReference>
<reference evidence="4 5" key="1">
    <citation type="journal article" date="2020" name="Nature">
        <title>Six reference-quality genomes reveal evolution of bat adaptations.</title>
        <authorList>
            <person name="Jebb D."/>
            <person name="Huang Z."/>
            <person name="Pippel M."/>
            <person name="Hughes G.M."/>
            <person name="Lavrichenko K."/>
            <person name="Devanna P."/>
            <person name="Winkler S."/>
            <person name="Jermiin L.S."/>
            <person name="Skirmuntt E.C."/>
            <person name="Katzourakis A."/>
            <person name="Burkitt-Gray L."/>
            <person name="Ray D.A."/>
            <person name="Sullivan K.A.M."/>
            <person name="Roscito J.G."/>
            <person name="Kirilenko B.M."/>
            <person name="Davalos L.M."/>
            <person name="Corthals A.P."/>
            <person name="Power M.L."/>
            <person name="Jones G."/>
            <person name="Ransome R.D."/>
            <person name="Dechmann D.K.N."/>
            <person name="Locatelli A.G."/>
            <person name="Puechmaille S.J."/>
            <person name="Fedrigo O."/>
            <person name="Jarvis E.D."/>
            <person name="Hiller M."/>
            <person name="Vernes S.C."/>
            <person name="Myers E.W."/>
            <person name="Teeling E.C."/>
        </authorList>
    </citation>
    <scope>NUCLEOTIDE SEQUENCE [LARGE SCALE GENOMIC DNA]</scope>
    <source>
        <strain evidence="4">MRhiFer1</strain>
        <tissue evidence="4">Lung</tissue>
    </source>
</reference>
<feature type="domain" description="Coiled-coil" evidence="3">
    <location>
        <begin position="3098"/>
        <end position="3220"/>
    </location>
</feature>
<accession>A0A7J7ZPJ2</accession>
<protein>
    <submittedName>
        <fullName evidence="4">Coiled-coil domain containing 168</fullName>
    </submittedName>
</protein>
<feature type="compositionally biased region" description="Basic and acidic residues" evidence="1">
    <location>
        <begin position="2082"/>
        <end position="2093"/>
    </location>
</feature>
<feature type="compositionally biased region" description="Basic residues" evidence="1">
    <location>
        <begin position="468"/>
        <end position="483"/>
    </location>
</feature>
<feature type="domain" description="Coiled-coil" evidence="3">
    <location>
        <begin position="1597"/>
        <end position="1646"/>
    </location>
</feature>
<keyword evidence="2" id="KW-0812">Transmembrane</keyword>
<feature type="region of interest" description="Disordered" evidence="1">
    <location>
        <begin position="1446"/>
        <end position="1468"/>
    </location>
</feature>
<organism evidence="4 5">
    <name type="scientific">Rhinolophus ferrumequinum</name>
    <name type="common">Greater horseshoe bat</name>
    <dbReference type="NCBI Taxonomy" id="59479"/>
    <lineage>
        <taxon>Eukaryota</taxon>
        <taxon>Metazoa</taxon>
        <taxon>Chordata</taxon>
        <taxon>Craniata</taxon>
        <taxon>Vertebrata</taxon>
        <taxon>Euteleostomi</taxon>
        <taxon>Mammalia</taxon>
        <taxon>Eutheria</taxon>
        <taxon>Laurasiatheria</taxon>
        <taxon>Chiroptera</taxon>
        <taxon>Yinpterochiroptera</taxon>
        <taxon>Rhinolophoidea</taxon>
        <taxon>Rhinolophidae</taxon>
        <taxon>Rhinolophinae</taxon>
        <taxon>Rhinolophus</taxon>
    </lineage>
</organism>
<feature type="compositionally biased region" description="Basic residues" evidence="1">
    <location>
        <begin position="6985"/>
        <end position="6995"/>
    </location>
</feature>
<feature type="domain" description="Coiled-coil" evidence="3">
    <location>
        <begin position="4088"/>
        <end position="4120"/>
    </location>
</feature>
<feature type="compositionally biased region" description="Polar residues" evidence="1">
    <location>
        <begin position="1696"/>
        <end position="1705"/>
    </location>
</feature>
<feature type="region of interest" description="Disordered" evidence="1">
    <location>
        <begin position="6888"/>
        <end position="6929"/>
    </location>
</feature>
<dbReference type="PANTHER" id="PTHR35542">
    <property type="entry name" value="COILED-COIL DOMAIN-CONTAINING PROTEIN 168"/>
    <property type="match status" value="1"/>
</dbReference>
<feature type="compositionally biased region" description="Polar residues" evidence="1">
    <location>
        <begin position="6240"/>
        <end position="6253"/>
    </location>
</feature>
<dbReference type="PANTHER" id="PTHR35542:SF2">
    <property type="entry name" value="LEUCINE-RICH REPEAT TRANSMEMBRANE PROTEIN CCDC168"/>
    <property type="match status" value="1"/>
</dbReference>
<keyword evidence="2" id="KW-1133">Transmembrane helix</keyword>
<feature type="domain" description="Coiled-coil" evidence="3">
    <location>
        <begin position="2658"/>
        <end position="2696"/>
    </location>
</feature>
<feature type="domain" description="Coiled-coil" evidence="3">
    <location>
        <begin position="1878"/>
        <end position="1901"/>
    </location>
</feature>
<feature type="compositionally biased region" description="Basic and acidic residues" evidence="1">
    <location>
        <begin position="6299"/>
        <end position="6308"/>
    </location>
</feature>
<evidence type="ECO:0000256" key="1">
    <source>
        <dbReference type="SAM" id="MobiDB-lite"/>
    </source>
</evidence>
<feature type="region of interest" description="Disordered" evidence="1">
    <location>
        <begin position="3162"/>
        <end position="3195"/>
    </location>
</feature>
<feature type="region of interest" description="Disordered" evidence="1">
    <location>
        <begin position="990"/>
        <end position="1018"/>
    </location>
</feature>
<dbReference type="Proteomes" id="UP000585614">
    <property type="component" value="Unassembled WGS sequence"/>
</dbReference>
<feature type="region of interest" description="Disordered" evidence="1">
    <location>
        <begin position="2072"/>
        <end position="2093"/>
    </location>
</feature>
<feature type="domain" description="Coiled-coil" evidence="3">
    <location>
        <begin position="4003"/>
        <end position="4074"/>
    </location>
</feature>